<dbReference type="GO" id="GO:0010506">
    <property type="term" value="P:regulation of autophagy"/>
    <property type="evidence" value="ECO:0007669"/>
    <property type="project" value="InterPro"/>
</dbReference>
<proteinExistence type="predicted"/>
<organism evidence="3">
    <name type="scientific">Ixodes scapularis</name>
    <name type="common">Black-legged tick</name>
    <name type="synonym">Deer tick</name>
    <dbReference type="NCBI Taxonomy" id="6945"/>
    <lineage>
        <taxon>Eukaryota</taxon>
        <taxon>Metazoa</taxon>
        <taxon>Ecdysozoa</taxon>
        <taxon>Arthropoda</taxon>
        <taxon>Chelicerata</taxon>
        <taxon>Arachnida</taxon>
        <taxon>Acari</taxon>
        <taxon>Parasitiformes</taxon>
        <taxon>Ixodida</taxon>
        <taxon>Ixodoidea</taxon>
        <taxon>Ixodidae</taxon>
        <taxon>Ixodinae</taxon>
        <taxon>Ixodes</taxon>
    </lineage>
</organism>
<feature type="non-terminal residue" evidence="3">
    <location>
        <position position="628"/>
    </location>
</feature>
<name>A0A4D5RJ92_IXOSC</name>
<dbReference type="AlphaFoldDB" id="A0A4D5RJ92"/>
<evidence type="ECO:0000313" key="3">
    <source>
        <dbReference type="EMBL" id="MOY37205.1"/>
    </source>
</evidence>
<dbReference type="Pfam" id="PF21029">
    <property type="entry name" value="RMC1_N"/>
    <property type="match status" value="1"/>
</dbReference>
<dbReference type="VEuPathDB" id="VectorBase:ISCW013040"/>
<dbReference type="SUPFAM" id="SSF82171">
    <property type="entry name" value="DPP6 N-terminal domain-like"/>
    <property type="match status" value="1"/>
</dbReference>
<dbReference type="InterPro" id="IPR049040">
    <property type="entry name" value="RMC1_N"/>
</dbReference>
<protein>
    <submittedName>
        <fullName evidence="3">Uncharacterized protein</fullName>
    </submittedName>
</protein>
<evidence type="ECO:0000259" key="1">
    <source>
        <dbReference type="Pfam" id="PF07035"/>
    </source>
</evidence>
<accession>A0A4D5RJ92</accession>
<dbReference type="OrthoDB" id="26384at2759"/>
<reference evidence="3" key="1">
    <citation type="submission" date="2019-04" db="EMBL/GenBank/DDBJ databases">
        <title>An insight into the mialome of Ixodes scapularis.</title>
        <authorList>
            <person name="Ribeiro J.M."/>
            <person name="Mather T.N."/>
            <person name="Karim S."/>
        </authorList>
    </citation>
    <scope>NUCLEOTIDE SEQUENCE</scope>
</reference>
<feature type="domain" description="Mic1" evidence="1">
    <location>
        <begin position="384"/>
        <end position="600"/>
    </location>
</feature>
<dbReference type="PANTHER" id="PTHR12897">
    <property type="entry name" value="COLON CANCER-ASSOCIATED PROTEIN MIC1"/>
    <property type="match status" value="1"/>
</dbReference>
<dbReference type="EMBL" id="GHJT01003234">
    <property type="protein sequence ID" value="MOY37205.1"/>
    <property type="molecule type" value="Transcribed_RNA"/>
</dbReference>
<evidence type="ECO:0000259" key="2">
    <source>
        <dbReference type="Pfam" id="PF21029"/>
    </source>
</evidence>
<dbReference type="InterPro" id="IPR009755">
    <property type="entry name" value="RMC1_C"/>
</dbReference>
<sequence length="628" mass="70301">MADEKGYFLELSSNPIRFEPVSKITNVFFDDANQQVFAVRSGGATGVVVKGPDDSKSTDFSMDDKGDVISIKFSPDLKILAIQRSQKSVEFVNFSGSVDSVEYSQSCKGKATKILGFAWTCVNEIVFVTDHGIELYQVSAEKRTLRALKTYSLQVNWFVYQPTSCLLILSSGPLGNILHPFQFKPGIATRLPKFEVDLPIIPKPPRVCLLERDVTAAVLYGKCAIVVLRHQARTSVGGAGAEIVVYTLQKEGPPRKTDLLKLDTSGRFAVNVVDSLIIVHHQASKRSMLFDIRIPGISDGFVSHHRPVVPASPIKPFKLKVPMVPNNSLEEVSYELYSPNWVVFQPNIVIDAKIGCLWYVQLSLEPLLAHFDDKRKLVDFLLQRSNSKEVLLGVCRRLLAKGSELPLEQLADVFDKLAAKEGCVEPSDMYAHVFSEFADEAEDRHHFVVSTLVEYIRSLVEHRVAVPYCLNELLINVLVRNRRFHQLHQFLQYHVLTDTKPLACLLLSLHTLYPPATQLALDMLKRLGTANEEIVEVLLSQHKVLSAIRFVQNTGGTDAISARKFLEAARSHDDDTVFYAVFKFFEHRNVALRGKPEFAKGEHCEQYVKHFETLYGEPTATATTAAAT</sequence>
<dbReference type="VEuPathDB" id="VectorBase:ISCI013040"/>
<feature type="domain" description="Regulator of MON1-CCZ1 complex N-terminal" evidence="2">
    <location>
        <begin position="27"/>
        <end position="145"/>
    </location>
</feature>
<dbReference type="PANTHER" id="PTHR12897:SF4">
    <property type="entry name" value="REGULATOR OF MON1-CCZ1 COMPLEX"/>
    <property type="match status" value="1"/>
</dbReference>
<dbReference type="InterPro" id="IPR040371">
    <property type="entry name" value="RMC1"/>
</dbReference>
<dbReference type="VEuPathDB" id="VectorBase:ISCP_033524"/>
<dbReference type="GO" id="GO:0035658">
    <property type="term" value="C:Mon1-Ccz1 complex"/>
    <property type="evidence" value="ECO:0007669"/>
    <property type="project" value="InterPro"/>
</dbReference>
<dbReference type="Pfam" id="PF07035">
    <property type="entry name" value="RMC1_C"/>
    <property type="match status" value="1"/>
</dbReference>